<evidence type="ECO:0000256" key="2">
    <source>
        <dbReference type="ARBA" id="ARBA00022679"/>
    </source>
</evidence>
<dbReference type="InterPro" id="IPR041698">
    <property type="entry name" value="Methyltransf_25"/>
</dbReference>
<gene>
    <name evidence="6" type="ORF">MCHLO_12335</name>
</gene>
<dbReference type="PANTHER" id="PTHR43591:SF50">
    <property type="entry name" value="METHYLTRANSFERASE DOMAIN-CONTAINING PROTEIN-RELATED"/>
    <property type="match status" value="1"/>
</dbReference>
<dbReference type="InterPro" id="IPR029063">
    <property type="entry name" value="SAM-dependent_MTases_sf"/>
</dbReference>
<keyword evidence="1 6" id="KW-0489">Methyltransferase</keyword>
<evidence type="ECO:0000256" key="1">
    <source>
        <dbReference type="ARBA" id="ARBA00022603"/>
    </source>
</evidence>
<name>A0ABQ0LWW5_MYCCL</name>
<reference evidence="6" key="1">
    <citation type="submission" date="2014-09" db="EMBL/GenBank/DDBJ databases">
        <title>Genome sequence of the luminous mushroom Mycena chlorophos for searching fungal bioluminescence genes.</title>
        <authorList>
            <person name="Tanaka Y."/>
            <person name="Kasuga D."/>
            <person name="Oba Y."/>
            <person name="Hase S."/>
            <person name="Sato K."/>
            <person name="Oba Y."/>
            <person name="Sakakibara Y."/>
        </authorList>
    </citation>
    <scope>NUCLEOTIDE SEQUENCE</scope>
</reference>
<dbReference type="InterPro" id="IPR023576">
    <property type="entry name" value="UbiE/COQ5_MeTrFase_CS"/>
</dbReference>
<keyword evidence="3" id="KW-0949">S-adenosyl-L-methionine</keyword>
<dbReference type="Gene3D" id="3.40.50.150">
    <property type="entry name" value="Vaccinia Virus protein VP39"/>
    <property type="match status" value="1"/>
</dbReference>
<protein>
    <submittedName>
        <fullName evidence="6">S-adenosyl-L-methionine-dependent methyltransferase</fullName>
    </submittedName>
</protein>
<feature type="domain" description="Methyltransferase" evidence="5">
    <location>
        <begin position="94"/>
        <end position="179"/>
    </location>
</feature>
<feature type="region of interest" description="Disordered" evidence="4">
    <location>
        <begin position="1"/>
        <end position="23"/>
    </location>
</feature>
<dbReference type="GO" id="GO:0008168">
    <property type="term" value="F:methyltransferase activity"/>
    <property type="evidence" value="ECO:0007669"/>
    <property type="project" value="UniProtKB-KW"/>
</dbReference>
<organism evidence="6 7">
    <name type="scientific">Mycena chlorophos</name>
    <name type="common">Agaric fungus</name>
    <name type="synonym">Agaricus chlorophos</name>
    <dbReference type="NCBI Taxonomy" id="658473"/>
    <lineage>
        <taxon>Eukaryota</taxon>
        <taxon>Fungi</taxon>
        <taxon>Dikarya</taxon>
        <taxon>Basidiomycota</taxon>
        <taxon>Agaricomycotina</taxon>
        <taxon>Agaricomycetes</taxon>
        <taxon>Agaricomycetidae</taxon>
        <taxon>Agaricales</taxon>
        <taxon>Marasmiineae</taxon>
        <taxon>Mycenaceae</taxon>
        <taxon>Mycena</taxon>
    </lineage>
</organism>
<dbReference type="SUPFAM" id="SSF53335">
    <property type="entry name" value="S-adenosyl-L-methionine-dependent methyltransferases"/>
    <property type="match status" value="1"/>
</dbReference>
<keyword evidence="7" id="KW-1185">Reference proteome</keyword>
<dbReference type="Proteomes" id="UP000815677">
    <property type="component" value="Unassembled WGS sequence"/>
</dbReference>
<evidence type="ECO:0000313" key="6">
    <source>
        <dbReference type="EMBL" id="GAT55588.1"/>
    </source>
</evidence>
<evidence type="ECO:0000256" key="4">
    <source>
        <dbReference type="SAM" id="MobiDB-lite"/>
    </source>
</evidence>
<evidence type="ECO:0000256" key="3">
    <source>
        <dbReference type="ARBA" id="ARBA00022691"/>
    </source>
</evidence>
<dbReference type="GO" id="GO:0032259">
    <property type="term" value="P:methylation"/>
    <property type="evidence" value="ECO:0007669"/>
    <property type="project" value="UniProtKB-KW"/>
</dbReference>
<proteinExistence type="predicted"/>
<evidence type="ECO:0000313" key="7">
    <source>
        <dbReference type="Proteomes" id="UP000815677"/>
    </source>
</evidence>
<evidence type="ECO:0000259" key="5">
    <source>
        <dbReference type="Pfam" id="PF13649"/>
    </source>
</evidence>
<dbReference type="EMBL" id="DF849044">
    <property type="protein sequence ID" value="GAT55588.1"/>
    <property type="molecule type" value="Genomic_DNA"/>
</dbReference>
<keyword evidence="2" id="KW-0808">Transferase</keyword>
<dbReference type="PANTHER" id="PTHR43591">
    <property type="entry name" value="METHYLTRANSFERASE"/>
    <property type="match status" value="1"/>
</dbReference>
<dbReference type="Pfam" id="PF13649">
    <property type="entry name" value="Methyltransf_25"/>
    <property type="match status" value="1"/>
</dbReference>
<dbReference type="PROSITE" id="PS01184">
    <property type="entry name" value="UBIE_2"/>
    <property type="match status" value="1"/>
</dbReference>
<accession>A0ABQ0LWW5</accession>
<sequence length="317" mass="34897">MAAATLTPSAIEHSVRQHQENPASKYALPVDEPEGQRLISQHWTCKSLFGGRLVWAPIEFTKDTKVLENATGTGSKNLLPIRREQLKLISILSPGIWLLDLASSIDPSVEMQGIDIESRLFAKSLPKNISLRVGNLLSHPADWTNTFDFLNQRFLMVALEVPQWPQALNEMLRVLKPGGWVQICEPSAWRDASPDRTRPGLTTLNALVRALGAQRNLFLECGAAMPGLLEAAGFVDVHKEVRSVKMGAWGGDDGVKQMANYIDVFRGLKTPILKAGGYGLVSTEAEFDALIEGLEAELEGTEGDVLYSIFWARKPIV</sequence>